<keyword evidence="3" id="KW-1185">Reference proteome</keyword>
<evidence type="ECO:0000259" key="1">
    <source>
        <dbReference type="Pfam" id="PF14214"/>
    </source>
</evidence>
<organism evidence="2 3">
    <name type="scientific">Paxillus involutus ATCC 200175</name>
    <dbReference type="NCBI Taxonomy" id="664439"/>
    <lineage>
        <taxon>Eukaryota</taxon>
        <taxon>Fungi</taxon>
        <taxon>Dikarya</taxon>
        <taxon>Basidiomycota</taxon>
        <taxon>Agaricomycotina</taxon>
        <taxon>Agaricomycetes</taxon>
        <taxon>Agaricomycetidae</taxon>
        <taxon>Boletales</taxon>
        <taxon>Paxilineae</taxon>
        <taxon>Paxillaceae</taxon>
        <taxon>Paxillus</taxon>
    </lineage>
</organism>
<proteinExistence type="predicted"/>
<name>A0A0C9SUN4_PAXIN</name>
<protein>
    <submittedName>
        <fullName evidence="2">Unplaced genomic scaffold PAXINscaffold_1160, whole genome shotgun sequence</fullName>
    </submittedName>
</protein>
<dbReference type="InterPro" id="IPR025476">
    <property type="entry name" value="Helitron_helicase-like"/>
</dbReference>
<feature type="non-terminal residue" evidence="2">
    <location>
        <position position="1"/>
    </location>
</feature>
<accession>A0A0C9SUN4</accession>
<evidence type="ECO:0000313" key="3">
    <source>
        <dbReference type="Proteomes" id="UP000053647"/>
    </source>
</evidence>
<gene>
    <name evidence="2" type="ORF">PAXINDRAFT_27502</name>
</gene>
<evidence type="ECO:0000313" key="2">
    <source>
        <dbReference type="EMBL" id="KIJ06155.1"/>
    </source>
</evidence>
<feature type="non-terminal residue" evidence="2">
    <location>
        <position position="111"/>
    </location>
</feature>
<reference evidence="2 3" key="1">
    <citation type="submission" date="2014-06" db="EMBL/GenBank/DDBJ databases">
        <authorList>
            <consortium name="DOE Joint Genome Institute"/>
            <person name="Kuo A."/>
            <person name="Kohler A."/>
            <person name="Nagy L.G."/>
            <person name="Floudas D."/>
            <person name="Copeland A."/>
            <person name="Barry K.W."/>
            <person name="Cichocki N."/>
            <person name="Veneault-Fourrey C."/>
            <person name="LaButti K."/>
            <person name="Lindquist E.A."/>
            <person name="Lipzen A."/>
            <person name="Lundell T."/>
            <person name="Morin E."/>
            <person name="Murat C."/>
            <person name="Sun H."/>
            <person name="Tunlid A."/>
            <person name="Henrissat B."/>
            <person name="Grigoriev I.V."/>
            <person name="Hibbett D.S."/>
            <person name="Martin F."/>
            <person name="Nordberg H.P."/>
            <person name="Cantor M.N."/>
            <person name="Hua S.X."/>
        </authorList>
    </citation>
    <scope>NUCLEOTIDE SEQUENCE [LARGE SCALE GENOMIC DNA]</scope>
    <source>
        <strain evidence="2 3">ATCC 200175</strain>
    </source>
</reference>
<feature type="domain" description="Helitron helicase-like" evidence="1">
    <location>
        <begin position="2"/>
        <end position="108"/>
    </location>
</feature>
<sequence length="111" mass="12712">SVILPSSHSGSPRYMQQLLQDSLAICRDCRKPDLFLTMTANSSWPEIQENLLPGQTATDRPDLVARVFYRKKQDLLSKIRKGFFGAVAGLVYTIEYQKRGLPHMHLLIFFE</sequence>
<dbReference type="OrthoDB" id="3366231at2759"/>
<dbReference type="Proteomes" id="UP000053647">
    <property type="component" value="Unassembled WGS sequence"/>
</dbReference>
<reference evidence="3" key="2">
    <citation type="submission" date="2015-01" db="EMBL/GenBank/DDBJ databases">
        <title>Evolutionary Origins and Diversification of the Mycorrhizal Mutualists.</title>
        <authorList>
            <consortium name="DOE Joint Genome Institute"/>
            <consortium name="Mycorrhizal Genomics Consortium"/>
            <person name="Kohler A."/>
            <person name="Kuo A."/>
            <person name="Nagy L.G."/>
            <person name="Floudas D."/>
            <person name="Copeland A."/>
            <person name="Barry K.W."/>
            <person name="Cichocki N."/>
            <person name="Veneault-Fourrey C."/>
            <person name="LaButti K."/>
            <person name="Lindquist E.A."/>
            <person name="Lipzen A."/>
            <person name="Lundell T."/>
            <person name="Morin E."/>
            <person name="Murat C."/>
            <person name="Riley R."/>
            <person name="Ohm R."/>
            <person name="Sun H."/>
            <person name="Tunlid A."/>
            <person name="Henrissat B."/>
            <person name="Grigoriev I.V."/>
            <person name="Hibbett D.S."/>
            <person name="Martin F."/>
        </authorList>
    </citation>
    <scope>NUCLEOTIDE SEQUENCE [LARGE SCALE GENOMIC DNA]</scope>
    <source>
        <strain evidence="3">ATCC 200175</strain>
    </source>
</reference>
<dbReference type="HOGENOM" id="CLU_001324_3_2_1"/>
<dbReference type="EMBL" id="KN820482">
    <property type="protein sequence ID" value="KIJ06155.1"/>
    <property type="molecule type" value="Genomic_DNA"/>
</dbReference>
<dbReference type="Pfam" id="PF14214">
    <property type="entry name" value="Helitron_like_N"/>
    <property type="match status" value="1"/>
</dbReference>
<dbReference type="AlphaFoldDB" id="A0A0C9SUN4"/>